<dbReference type="Gene3D" id="3.40.50.620">
    <property type="entry name" value="HUPs"/>
    <property type="match status" value="1"/>
</dbReference>
<dbReference type="InterPro" id="IPR001962">
    <property type="entry name" value="Asn_synthase"/>
</dbReference>
<evidence type="ECO:0000256" key="5">
    <source>
        <dbReference type="ARBA" id="ARBA00022840"/>
    </source>
</evidence>
<dbReference type="EC" id="6.3.5.4" evidence="3"/>
<comment type="pathway">
    <text evidence="1">Amino-acid biosynthesis; L-asparagine biosynthesis; L-asparagine from L-aspartate (L-Gln route): step 1/1.</text>
</comment>
<dbReference type="PROSITE" id="PS51278">
    <property type="entry name" value="GATASE_TYPE_2"/>
    <property type="match status" value="1"/>
</dbReference>
<comment type="caution">
    <text evidence="13">The sequence shown here is derived from an EMBL/GenBank/DDBJ whole genome shotgun (WGS) entry which is preliminary data.</text>
</comment>
<keyword evidence="7 9" id="KW-0315">Glutamine amidotransferase</keyword>
<feature type="binding site" evidence="10">
    <location>
        <position position="103"/>
    </location>
    <ligand>
        <name>L-glutamine</name>
        <dbReference type="ChEBI" id="CHEBI:58359"/>
    </ligand>
</feature>
<dbReference type="CDD" id="cd01991">
    <property type="entry name" value="Asn_synthase_B_C"/>
    <property type="match status" value="1"/>
</dbReference>
<dbReference type="GO" id="GO:0005524">
    <property type="term" value="F:ATP binding"/>
    <property type="evidence" value="ECO:0007669"/>
    <property type="project" value="UniProtKB-KW"/>
</dbReference>
<protein>
    <recommendedName>
        <fullName evidence="3">asparagine synthase (glutamine-hydrolyzing)</fullName>
        <ecNumber evidence="3">6.3.5.4</ecNumber>
    </recommendedName>
</protein>
<feature type="domain" description="Glutamine amidotransferase type-2" evidence="12">
    <location>
        <begin position="2"/>
        <end position="215"/>
    </location>
</feature>
<dbReference type="PANTHER" id="PTHR43284">
    <property type="entry name" value="ASPARAGINE SYNTHETASE (GLUTAMINE-HYDROLYZING)"/>
    <property type="match status" value="1"/>
</dbReference>
<feature type="binding site" evidence="10">
    <location>
        <position position="290"/>
    </location>
    <ligand>
        <name>ATP</name>
        <dbReference type="ChEBI" id="CHEBI:30616"/>
    </ligand>
</feature>
<evidence type="ECO:0000256" key="4">
    <source>
        <dbReference type="ARBA" id="ARBA00022741"/>
    </source>
</evidence>
<reference evidence="13" key="1">
    <citation type="journal article" date="2014" name="Int. J. Syst. Evol. Microbiol.">
        <title>Complete genome sequence of Corynebacterium casei LMG S-19264T (=DSM 44701T), isolated from a smear-ripened cheese.</title>
        <authorList>
            <consortium name="US DOE Joint Genome Institute (JGI-PGF)"/>
            <person name="Walter F."/>
            <person name="Albersmeier A."/>
            <person name="Kalinowski J."/>
            <person name="Ruckert C."/>
        </authorList>
    </citation>
    <scope>NUCLEOTIDE SEQUENCE</scope>
    <source>
        <strain evidence="13">JCM 4059</strain>
    </source>
</reference>
<gene>
    <name evidence="13" type="primary">asnB</name>
    <name evidence="13" type="ORF">GCM10010218_58260</name>
</gene>
<dbReference type="GO" id="GO:0004066">
    <property type="term" value="F:asparagine synthase (glutamine-hydrolyzing) activity"/>
    <property type="evidence" value="ECO:0007669"/>
    <property type="project" value="UniProtKB-EC"/>
</dbReference>
<dbReference type="AlphaFoldDB" id="A0A919EG68"/>
<reference evidence="13" key="2">
    <citation type="submission" date="2020-09" db="EMBL/GenBank/DDBJ databases">
        <authorList>
            <person name="Sun Q."/>
            <person name="Ohkuma M."/>
        </authorList>
    </citation>
    <scope>NUCLEOTIDE SEQUENCE</scope>
    <source>
        <strain evidence="13">JCM 4059</strain>
    </source>
</reference>
<sequence>MCGLAGWIDFERDLTEHAATVRTMVAAMANRGPDAEAVWTGRHAALASRRLAVIDLPGSAQPMVAEHDGTVLAVLVYTGEVYNYRALRDRLTALGHRFRTAGDTEVVLRAYLEWGEHCAEHLDGMFAFAVWDPRHDTLLLARDRLGVKPLYYAPTAQGVLFGSEVKALFAHPLVEPAVDREGLAELLSYIATPGHAVYRGVRQVRAGHVLTVTRGGLRERRYWELPAHEHTDDWPTTVDTVRGLLEEAVASHLVADVPLCTLLSGGLDSSAIAALAARHGAGTRPRTFAVDFEGHTERFRQDFWHDSPDAPYAAEVAAFVGTEHRPVVLRTADLADPVTGHAALVAQDLPRPTPDMDRSLYLLLRAVRQHSTVALMGEAADELFGGYRSFTDRALVDSGNFPWVTMGFGVAPHGMGTGLLDPGLLQKTDVPGYSADRYAEAVREVPPVAGEDDREALQRRVGHLHLTRWLPLLLTRNDHLGMAVGLEIRVPYCDHRLVEYVHTIPWHLKTRDGQEKSPLRAALRGLLPESVLRRPKSPFPITQDPGYGHVLRDRLADVVADPNSPVRPLLDLPAARRLLAEDRPVHTTGWGERRNVEMALQLDAWLRHYGVRLTP</sequence>
<dbReference type="InterPro" id="IPR051786">
    <property type="entry name" value="ASN_synthetase/amidase"/>
</dbReference>
<dbReference type="SUPFAM" id="SSF52402">
    <property type="entry name" value="Adenine nucleotide alpha hydrolases-like"/>
    <property type="match status" value="1"/>
</dbReference>
<dbReference type="Gene3D" id="3.60.20.10">
    <property type="entry name" value="Glutamine Phosphoribosylpyrophosphate, subunit 1, domain 1"/>
    <property type="match status" value="1"/>
</dbReference>
<feature type="active site" description="For GATase activity" evidence="9">
    <location>
        <position position="2"/>
    </location>
</feature>
<dbReference type="InterPro" id="IPR029055">
    <property type="entry name" value="Ntn_hydrolases_N"/>
</dbReference>
<keyword evidence="5 10" id="KW-0067">ATP-binding</keyword>
<dbReference type="Pfam" id="PF00733">
    <property type="entry name" value="Asn_synthase"/>
    <property type="match status" value="1"/>
</dbReference>
<comment type="similarity">
    <text evidence="2">Belongs to the asparagine synthetase family.</text>
</comment>
<dbReference type="PANTHER" id="PTHR43284:SF1">
    <property type="entry name" value="ASPARAGINE SYNTHETASE"/>
    <property type="match status" value="1"/>
</dbReference>
<accession>A0A919EG68</accession>
<dbReference type="SUPFAM" id="SSF56235">
    <property type="entry name" value="N-terminal nucleophile aminohydrolases (Ntn hydrolases)"/>
    <property type="match status" value="1"/>
</dbReference>
<dbReference type="InterPro" id="IPR014729">
    <property type="entry name" value="Rossmann-like_a/b/a_fold"/>
</dbReference>
<evidence type="ECO:0000313" key="14">
    <source>
        <dbReference type="Proteomes" id="UP000638313"/>
    </source>
</evidence>
<evidence type="ECO:0000256" key="1">
    <source>
        <dbReference type="ARBA" id="ARBA00005187"/>
    </source>
</evidence>
<evidence type="ECO:0000256" key="10">
    <source>
        <dbReference type="PIRSR" id="PIRSR001589-2"/>
    </source>
</evidence>
<evidence type="ECO:0000256" key="8">
    <source>
        <dbReference type="ARBA" id="ARBA00048741"/>
    </source>
</evidence>
<organism evidence="13 14">
    <name type="scientific">Streptomyces mashuensis</name>
    <dbReference type="NCBI Taxonomy" id="33904"/>
    <lineage>
        <taxon>Bacteria</taxon>
        <taxon>Bacillati</taxon>
        <taxon>Actinomycetota</taxon>
        <taxon>Actinomycetes</taxon>
        <taxon>Kitasatosporales</taxon>
        <taxon>Streptomycetaceae</taxon>
        <taxon>Streptomyces</taxon>
    </lineage>
</organism>
<feature type="binding site" evidence="10">
    <location>
        <position position="262"/>
    </location>
    <ligand>
        <name>ATP</name>
        <dbReference type="ChEBI" id="CHEBI:30616"/>
    </ligand>
</feature>
<keyword evidence="4 10" id="KW-0547">Nucleotide-binding</keyword>
<evidence type="ECO:0000256" key="6">
    <source>
        <dbReference type="ARBA" id="ARBA00022888"/>
    </source>
</evidence>
<feature type="site" description="Important for beta-aspartyl-AMP intermediate formation" evidence="11">
    <location>
        <position position="378"/>
    </location>
</feature>
<name>A0A919EG68_9ACTN</name>
<keyword evidence="6 9" id="KW-0061">Asparagine biosynthesis</keyword>
<proteinExistence type="inferred from homology"/>
<evidence type="ECO:0000259" key="12">
    <source>
        <dbReference type="PROSITE" id="PS51278"/>
    </source>
</evidence>
<dbReference type="CDD" id="cd00712">
    <property type="entry name" value="AsnB"/>
    <property type="match status" value="1"/>
</dbReference>
<dbReference type="Proteomes" id="UP000638313">
    <property type="component" value="Unassembled WGS sequence"/>
</dbReference>
<evidence type="ECO:0000256" key="11">
    <source>
        <dbReference type="PIRSR" id="PIRSR001589-3"/>
    </source>
</evidence>
<evidence type="ECO:0000313" key="13">
    <source>
        <dbReference type="EMBL" id="GHF69229.1"/>
    </source>
</evidence>
<evidence type="ECO:0000256" key="2">
    <source>
        <dbReference type="ARBA" id="ARBA00005752"/>
    </source>
</evidence>
<dbReference type="NCBIfam" id="TIGR01536">
    <property type="entry name" value="asn_synth_AEB"/>
    <property type="match status" value="1"/>
</dbReference>
<evidence type="ECO:0000256" key="3">
    <source>
        <dbReference type="ARBA" id="ARBA00012737"/>
    </source>
</evidence>
<evidence type="ECO:0000256" key="7">
    <source>
        <dbReference type="ARBA" id="ARBA00022962"/>
    </source>
</evidence>
<dbReference type="InterPro" id="IPR017932">
    <property type="entry name" value="GATase_2_dom"/>
</dbReference>
<dbReference type="EMBL" id="BNBD01000018">
    <property type="protein sequence ID" value="GHF69229.1"/>
    <property type="molecule type" value="Genomic_DNA"/>
</dbReference>
<dbReference type="RefSeq" id="WP_190132749.1">
    <property type="nucleotide sequence ID" value="NZ_BNBD01000018.1"/>
</dbReference>
<dbReference type="InterPro" id="IPR033738">
    <property type="entry name" value="AsnB_N"/>
</dbReference>
<keyword evidence="9" id="KW-0028">Amino-acid biosynthesis</keyword>
<evidence type="ECO:0000256" key="9">
    <source>
        <dbReference type="PIRSR" id="PIRSR001589-1"/>
    </source>
</evidence>
<keyword evidence="14" id="KW-1185">Reference proteome</keyword>
<dbReference type="InterPro" id="IPR006426">
    <property type="entry name" value="Asn_synth_AEB"/>
</dbReference>
<dbReference type="Pfam" id="PF13537">
    <property type="entry name" value="GATase_7"/>
    <property type="match status" value="1"/>
</dbReference>
<dbReference type="GO" id="GO:0005829">
    <property type="term" value="C:cytosol"/>
    <property type="evidence" value="ECO:0007669"/>
    <property type="project" value="TreeGrafter"/>
</dbReference>
<comment type="catalytic activity">
    <reaction evidence="8">
        <text>L-aspartate + L-glutamine + ATP + H2O = L-asparagine + L-glutamate + AMP + diphosphate + H(+)</text>
        <dbReference type="Rhea" id="RHEA:12228"/>
        <dbReference type="ChEBI" id="CHEBI:15377"/>
        <dbReference type="ChEBI" id="CHEBI:15378"/>
        <dbReference type="ChEBI" id="CHEBI:29985"/>
        <dbReference type="ChEBI" id="CHEBI:29991"/>
        <dbReference type="ChEBI" id="CHEBI:30616"/>
        <dbReference type="ChEBI" id="CHEBI:33019"/>
        <dbReference type="ChEBI" id="CHEBI:58048"/>
        <dbReference type="ChEBI" id="CHEBI:58359"/>
        <dbReference type="ChEBI" id="CHEBI:456215"/>
        <dbReference type="EC" id="6.3.5.4"/>
    </reaction>
</comment>
<dbReference type="PIRSF" id="PIRSF001589">
    <property type="entry name" value="Asn_synthetase_glu-h"/>
    <property type="match status" value="1"/>
</dbReference>
<dbReference type="GO" id="GO:0006529">
    <property type="term" value="P:asparagine biosynthetic process"/>
    <property type="evidence" value="ECO:0007669"/>
    <property type="project" value="UniProtKB-KW"/>
</dbReference>